<evidence type="ECO:0000313" key="4">
    <source>
        <dbReference type="Proteomes" id="UP000198896"/>
    </source>
</evidence>
<evidence type="ECO:0000256" key="1">
    <source>
        <dbReference type="SAM" id="SignalP"/>
    </source>
</evidence>
<dbReference type="EMBL" id="FONL01000003">
    <property type="protein sequence ID" value="SFE25700.1"/>
    <property type="molecule type" value="Genomic_DNA"/>
</dbReference>
<dbReference type="Proteomes" id="UP000198896">
    <property type="component" value="Unassembled WGS sequence"/>
</dbReference>
<organism evidence="3 4">
    <name type="scientific">Succiniclasticum ruminis DSM 9236</name>
    <dbReference type="NCBI Taxonomy" id="1123323"/>
    <lineage>
        <taxon>Bacteria</taxon>
        <taxon>Bacillati</taxon>
        <taxon>Bacillota</taxon>
        <taxon>Negativicutes</taxon>
        <taxon>Acidaminococcales</taxon>
        <taxon>Acidaminococcaceae</taxon>
        <taxon>Succiniclasticum</taxon>
    </lineage>
</organism>
<evidence type="ECO:0000313" key="3">
    <source>
        <dbReference type="EMBL" id="SFE25700.1"/>
    </source>
</evidence>
<feature type="signal peptide" evidence="1">
    <location>
        <begin position="1"/>
        <end position="22"/>
    </location>
</feature>
<dbReference type="OrthoDB" id="9802489at2"/>
<dbReference type="InterPro" id="IPR014710">
    <property type="entry name" value="RmlC-like_jellyroll"/>
</dbReference>
<accession>A0A1I1Z5R8</accession>
<dbReference type="InterPro" id="IPR011051">
    <property type="entry name" value="RmlC_Cupin_sf"/>
</dbReference>
<feature type="domain" description="Cupin type-2" evidence="2">
    <location>
        <begin position="64"/>
        <end position="130"/>
    </location>
</feature>
<dbReference type="SUPFAM" id="SSF51182">
    <property type="entry name" value="RmlC-like cupins"/>
    <property type="match status" value="2"/>
</dbReference>
<keyword evidence="4" id="KW-1185">Reference proteome</keyword>
<dbReference type="Gene3D" id="2.60.120.10">
    <property type="entry name" value="Jelly Rolls"/>
    <property type="match status" value="2"/>
</dbReference>
<proteinExistence type="predicted"/>
<dbReference type="AlphaFoldDB" id="A0A1I1Z5R8"/>
<sequence>MNKKMIAALGLCLCSIASFAFADTGNWKYPPGKDVSSRFAGTVYRNDLIDLDPTYNVPQTNCISFEPGSRSAWHVHGGMVVVGLDGVGLLQIDGQPAMIIRKGDVLQIPAGVSHWHGAAKDSRFQQLVIYDKNWKAPAGLKARTGMISDEEYANLELVEAPRKAVPAKGFTFAAEKFNSPNFNKPVYLGRTLTTPNAAGAPAYSYVFFPKGVYNKWHMHGEGQILIATDGIGLHQMRNGEIQVMRPGDVAYCPPGETHWHGAAPDSSFAHLAVSPAGKHTVEWYDFLDKKEYKKAAVK</sequence>
<dbReference type="RefSeq" id="WP_093912944.1">
    <property type="nucleotide sequence ID" value="NZ_FONL01000003.1"/>
</dbReference>
<dbReference type="STRING" id="1123323.SAMN05216245_103111"/>
<dbReference type="CDD" id="cd02233">
    <property type="entry name" value="cupin_HNL-like"/>
    <property type="match status" value="2"/>
</dbReference>
<feature type="domain" description="Cupin type-2" evidence="2">
    <location>
        <begin position="207"/>
        <end position="265"/>
    </location>
</feature>
<gene>
    <name evidence="3" type="ORF">SAMN05216245_103111</name>
</gene>
<evidence type="ECO:0000259" key="2">
    <source>
        <dbReference type="Pfam" id="PF07883"/>
    </source>
</evidence>
<dbReference type="Pfam" id="PF07883">
    <property type="entry name" value="Cupin_2"/>
    <property type="match status" value="2"/>
</dbReference>
<dbReference type="InterPro" id="IPR013096">
    <property type="entry name" value="Cupin_2"/>
</dbReference>
<dbReference type="PANTHER" id="PTHR43698">
    <property type="entry name" value="RIBD C-TERMINAL DOMAIN CONTAINING PROTEIN"/>
    <property type="match status" value="1"/>
</dbReference>
<reference evidence="3 4" key="1">
    <citation type="submission" date="2016-10" db="EMBL/GenBank/DDBJ databases">
        <authorList>
            <person name="de Groot N.N."/>
        </authorList>
    </citation>
    <scope>NUCLEOTIDE SEQUENCE [LARGE SCALE GENOMIC DNA]</scope>
    <source>
        <strain evidence="3 4">DSM 9236</strain>
    </source>
</reference>
<dbReference type="PANTHER" id="PTHR43698:SF1">
    <property type="entry name" value="BLL4564 PROTEIN"/>
    <property type="match status" value="1"/>
</dbReference>
<name>A0A1I1Z5R8_9FIRM</name>
<protein>
    <submittedName>
        <fullName evidence="3">Cupin domain protein</fullName>
    </submittedName>
</protein>
<feature type="chain" id="PRO_5011532202" evidence="1">
    <location>
        <begin position="23"/>
        <end position="298"/>
    </location>
</feature>
<keyword evidence="1" id="KW-0732">Signal</keyword>
<dbReference type="InterPro" id="IPR047263">
    <property type="entry name" value="HNL-like_cupin"/>
</dbReference>